<reference evidence="8" key="1">
    <citation type="submission" date="2013-07" db="EMBL/GenBank/DDBJ databases">
        <title>The Genome Sequence of Cryptococcus dejecticola CBS10117.</title>
        <authorList>
            <consortium name="The Broad Institute Genome Sequencing Platform"/>
            <person name="Cuomo C."/>
            <person name="Litvintseva A."/>
            <person name="Chen Y."/>
            <person name="Heitman J."/>
            <person name="Sun S."/>
            <person name="Springer D."/>
            <person name="Dromer F."/>
            <person name="Young S.K."/>
            <person name="Zeng Q."/>
            <person name="Gargeya S."/>
            <person name="Fitzgerald M."/>
            <person name="Abouelleil A."/>
            <person name="Alvarado L."/>
            <person name="Berlin A.M."/>
            <person name="Chapman S.B."/>
            <person name="Dewar J."/>
            <person name="Goldberg J."/>
            <person name="Griggs A."/>
            <person name="Gujja S."/>
            <person name="Hansen M."/>
            <person name="Howarth C."/>
            <person name="Imamovic A."/>
            <person name="Larimer J."/>
            <person name="McCowan C."/>
            <person name="Murphy C."/>
            <person name="Pearson M."/>
            <person name="Priest M."/>
            <person name="Roberts A."/>
            <person name="Saif S."/>
            <person name="Shea T."/>
            <person name="Sykes S."/>
            <person name="Wortman J."/>
            <person name="Nusbaum C."/>
            <person name="Birren B."/>
        </authorList>
    </citation>
    <scope>NUCLEOTIDE SEQUENCE [LARGE SCALE GENOMIC DNA]</scope>
    <source>
        <strain evidence="8">CBS 10117</strain>
    </source>
</reference>
<evidence type="ECO:0000256" key="2">
    <source>
        <dbReference type="ARBA" id="ARBA00023125"/>
    </source>
</evidence>
<evidence type="ECO:0000256" key="4">
    <source>
        <dbReference type="ARBA" id="ARBA00023242"/>
    </source>
</evidence>
<sequence>MSSPTRLRGQAQNEDDDEPNQGESSTAPYKYLPKHTFGSIEYPGPMTHPASILKVVHQQDINECFNAPTTSGVSSSRPILEMRYNGVDEPGGPVRGHRIPSQKLLLKITKRRKKGMQRDEGVFTSEVVGSIPQTVRFRSIADHQWTSDPDGPTAQLVNSLKSLDYNAILEYNFPPLDEDFVEPHENPFDPKIKYRSRLDLQPTPLFSTKNLPYVYNYKMPSQAISEPFFDRRTQTWKRRYVNKARVAGVGPITVPHNHKPGQVPTEPTVQVKNKIGELDAKLLNKLKSLFEERPVWMRYSLFARFTYDERKELQRVKAYIPTVAYMMGTGVFWKCLIKFGYDPCADKESYKYQRIFFYPNKKTIKTPINVDPLDSEEEGEDETRVKGWWIEKQEQLVELNQRPPLDSLKANTFDGQYLYRERGDYQFGDISDPLISKYINDVDKFRSKCSSQTGWYPPSLFKLIRNLLRTKYMYIWENHVPAPDRICKALIDEYESKEHNDADEPDEPDDVDQEENEEGREVVDEHAQADEEELVNEEEFYNAADHQGDDDAEHLDDEEIQ</sequence>
<feature type="compositionally biased region" description="Acidic residues" evidence="5">
    <location>
        <begin position="548"/>
        <end position="561"/>
    </location>
</feature>
<reference evidence="9" key="3">
    <citation type="submission" date="2024-02" db="EMBL/GenBank/DDBJ databases">
        <title>Comparative genomics of Cryptococcus and Kwoniella reveals pathogenesis evolution and contrasting modes of karyotype evolution via chromosome fusion or intercentromeric recombination.</title>
        <authorList>
            <person name="Coelho M.A."/>
            <person name="David-Palma M."/>
            <person name="Shea T."/>
            <person name="Bowers K."/>
            <person name="McGinley-Smith S."/>
            <person name="Mohammad A.W."/>
            <person name="Gnirke A."/>
            <person name="Yurkov A.M."/>
            <person name="Nowrousian M."/>
            <person name="Sun S."/>
            <person name="Cuomo C.A."/>
            <person name="Heitman J."/>
        </authorList>
    </citation>
    <scope>NUCLEOTIDE SEQUENCE</scope>
    <source>
        <strain evidence="9">CBS 10117</strain>
    </source>
</reference>
<name>A0A1A6A787_9TREE</name>
<dbReference type="RefSeq" id="XP_018263763.1">
    <property type="nucleotide sequence ID" value="XM_018406955.1"/>
</dbReference>
<feature type="compositionally biased region" description="Acidic residues" evidence="5">
    <location>
        <begin position="503"/>
        <end position="518"/>
    </location>
</feature>
<dbReference type="PANTHER" id="PTHR13230">
    <property type="entry name" value="GENERAL TRANSCRIPTION FACTOR IIIC, POLYPEPTIDE 5"/>
    <property type="match status" value="1"/>
</dbReference>
<feature type="region of interest" description="Disordered" evidence="5">
    <location>
        <begin position="497"/>
        <end position="561"/>
    </location>
</feature>
<feature type="region of interest" description="Disordered" evidence="5">
    <location>
        <begin position="1"/>
        <end position="31"/>
    </location>
</feature>
<comment type="subcellular location">
    <subcellularLocation>
        <location evidence="1">Nucleus</location>
    </subcellularLocation>
</comment>
<evidence type="ECO:0000313" key="10">
    <source>
        <dbReference type="Proteomes" id="UP000078595"/>
    </source>
</evidence>
<organism evidence="8">
    <name type="scientific">Kwoniella dejecticola CBS 10117</name>
    <dbReference type="NCBI Taxonomy" id="1296121"/>
    <lineage>
        <taxon>Eukaryota</taxon>
        <taxon>Fungi</taxon>
        <taxon>Dikarya</taxon>
        <taxon>Basidiomycota</taxon>
        <taxon>Agaricomycotina</taxon>
        <taxon>Tremellomycetes</taxon>
        <taxon>Tremellales</taxon>
        <taxon>Cryptococcaceae</taxon>
        <taxon>Kwoniella</taxon>
    </lineage>
</organism>
<dbReference type="GO" id="GO:0001003">
    <property type="term" value="F:RNA polymerase III type 2 promoter sequence-specific DNA binding"/>
    <property type="evidence" value="ECO:0007669"/>
    <property type="project" value="TreeGrafter"/>
</dbReference>
<keyword evidence="2" id="KW-0238">DNA-binding</keyword>
<accession>A0A1A6A787</accession>
<feature type="compositionally biased region" description="Basic and acidic residues" evidence="5">
    <location>
        <begin position="519"/>
        <end position="529"/>
    </location>
</feature>
<dbReference type="GO" id="GO:0006384">
    <property type="term" value="P:transcription initiation at RNA polymerase III promoter"/>
    <property type="evidence" value="ECO:0007669"/>
    <property type="project" value="InterPro"/>
</dbReference>
<dbReference type="InterPro" id="IPR040454">
    <property type="entry name" value="TF_IIIC_Tfc1/Sfc1"/>
</dbReference>
<keyword evidence="4" id="KW-0539">Nucleus</keyword>
<dbReference type="Pfam" id="PF09734">
    <property type="entry name" value="Tau95"/>
    <property type="match status" value="1"/>
</dbReference>
<keyword evidence="10" id="KW-1185">Reference proteome</keyword>
<evidence type="ECO:0008006" key="11">
    <source>
        <dbReference type="Google" id="ProtNLM"/>
    </source>
</evidence>
<dbReference type="PANTHER" id="PTHR13230:SF5">
    <property type="entry name" value="GENERAL TRANSCRIPTION FACTOR 3C POLYPEPTIDE 5"/>
    <property type="match status" value="1"/>
</dbReference>
<evidence type="ECO:0000313" key="8">
    <source>
        <dbReference type="EMBL" id="OBR85921.1"/>
    </source>
</evidence>
<dbReference type="EMBL" id="KI894030">
    <property type="protein sequence ID" value="OBR85921.1"/>
    <property type="molecule type" value="Genomic_DNA"/>
</dbReference>
<proteinExistence type="predicted"/>
<keyword evidence="3" id="KW-0804">Transcription</keyword>
<feature type="domain" description="Transcription factor IIIC subunit Tfc1/Sfc1 triple barrel" evidence="7">
    <location>
        <begin position="39"/>
        <end position="145"/>
    </location>
</feature>
<dbReference type="GO" id="GO:0000127">
    <property type="term" value="C:transcription factor TFIIIC complex"/>
    <property type="evidence" value="ECO:0007669"/>
    <property type="project" value="InterPro"/>
</dbReference>
<evidence type="ECO:0000256" key="3">
    <source>
        <dbReference type="ARBA" id="ARBA00023163"/>
    </source>
</evidence>
<dbReference type="GeneID" id="28967335"/>
<evidence type="ECO:0000256" key="5">
    <source>
        <dbReference type="SAM" id="MobiDB-lite"/>
    </source>
</evidence>
<evidence type="ECO:0000259" key="6">
    <source>
        <dbReference type="Pfam" id="PF09734"/>
    </source>
</evidence>
<dbReference type="STRING" id="1296121.A0A1A6A787"/>
<dbReference type="Proteomes" id="UP000078595">
    <property type="component" value="Chromosome 4"/>
</dbReference>
<dbReference type="GO" id="GO:0001002">
    <property type="term" value="F:RNA polymerase III type 1 promoter sequence-specific DNA binding"/>
    <property type="evidence" value="ECO:0007669"/>
    <property type="project" value="TreeGrafter"/>
</dbReference>
<dbReference type="AlphaFoldDB" id="A0A1A6A787"/>
<dbReference type="InterPro" id="IPR042536">
    <property type="entry name" value="TFIIIC_tauA_Sfc1"/>
</dbReference>
<dbReference type="InterPro" id="IPR019136">
    <property type="entry name" value="TF_IIIC_su-5_HTH"/>
</dbReference>
<evidence type="ECO:0000259" key="7">
    <source>
        <dbReference type="Pfam" id="PF17682"/>
    </source>
</evidence>
<dbReference type="EMBL" id="CP144533">
    <property type="protein sequence ID" value="WWC61036.1"/>
    <property type="molecule type" value="Genomic_DNA"/>
</dbReference>
<reference evidence="9" key="2">
    <citation type="submission" date="2013-07" db="EMBL/GenBank/DDBJ databases">
        <authorList>
            <consortium name="The Broad Institute Genome Sequencing Platform"/>
            <person name="Cuomo C."/>
            <person name="Litvintseva A."/>
            <person name="Chen Y."/>
            <person name="Heitman J."/>
            <person name="Sun S."/>
            <person name="Springer D."/>
            <person name="Dromer F."/>
            <person name="Young S.K."/>
            <person name="Zeng Q."/>
            <person name="Gargeya S."/>
            <person name="Fitzgerald M."/>
            <person name="Abouelleil A."/>
            <person name="Alvarado L."/>
            <person name="Berlin A.M."/>
            <person name="Chapman S.B."/>
            <person name="Dewar J."/>
            <person name="Goldberg J."/>
            <person name="Griggs A."/>
            <person name="Gujja S."/>
            <person name="Hansen M."/>
            <person name="Howarth C."/>
            <person name="Imamovic A."/>
            <person name="Larimer J."/>
            <person name="McCowan C."/>
            <person name="Murphy C."/>
            <person name="Pearson M."/>
            <person name="Priest M."/>
            <person name="Roberts A."/>
            <person name="Saif S."/>
            <person name="Shea T."/>
            <person name="Sykes S."/>
            <person name="Wortman J."/>
            <person name="Nusbaum C."/>
            <person name="Birren B."/>
        </authorList>
    </citation>
    <scope>NUCLEOTIDE SEQUENCE</scope>
    <source>
        <strain evidence="9">CBS 10117</strain>
    </source>
</reference>
<dbReference type="Pfam" id="PF17682">
    <property type="entry name" value="Tau95_N"/>
    <property type="match status" value="1"/>
</dbReference>
<feature type="domain" description="Transcription factor IIIC subunit 5 HTH" evidence="6">
    <location>
        <begin position="202"/>
        <end position="357"/>
    </location>
</feature>
<evidence type="ECO:0000313" key="9">
    <source>
        <dbReference type="EMBL" id="WWC61036.1"/>
    </source>
</evidence>
<feature type="compositionally biased region" description="Acidic residues" evidence="5">
    <location>
        <begin position="530"/>
        <end position="540"/>
    </location>
</feature>
<dbReference type="OrthoDB" id="5598268at2759"/>
<gene>
    <name evidence="8" type="ORF">I303_03636</name>
    <name evidence="9" type="ORF">I303_103614</name>
</gene>
<dbReference type="Gene3D" id="3.30.200.160">
    <property type="entry name" value="TFIIIC, subcomplex tauA, subunit Sfc1, barrel domain"/>
    <property type="match status" value="1"/>
</dbReference>
<dbReference type="InterPro" id="IPR041499">
    <property type="entry name" value="Tfc1/Sfc1_N"/>
</dbReference>
<dbReference type="VEuPathDB" id="FungiDB:I303_03636"/>
<dbReference type="GO" id="GO:0005634">
    <property type="term" value="C:nucleus"/>
    <property type="evidence" value="ECO:0007669"/>
    <property type="project" value="UniProtKB-SubCell"/>
</dbReference>
<dbReference type="KEGG" id="kdj:28967335"/>
<protein>
    <recommendedName>
        <fullName evidence="11">Transcription factor IIIC subunit 5 HTH domain-containing protein</fullName>
    </recommendedName>
</protein>
<evidence type="ECO:0000256" key="1">
    <source>
        <dbReference type="ARBA" id="ARBA00004123"/>
    </source>
</evidence>